<dbReference type="AlphaFoldDB" id="A0A7W6RRD2"/>
<dbReference type="EMBL" id="JACIGM010000012">
    <property type="protein sequence ID" value="MBB4277243.1"/>
    <property type="molecule type" value="Genomic_DNA"/>
</dbReference>
<protein>
    <submittedName>
        <fullName evidence="1">DNA-binding protein H-NS</fullName>
    </submittedName>
</protein>
<proteinExistence type="predicted"/>
<organism evidence="1 2">
    <name type="scientific">Rhizobium mongolense</name>
    <dbReference type="NCBI Taxonomy" id="57676"/>
    <lineage>
        <taxon>Bacteria</taxon>
        <taxon>Pseudomonadati</taxon>
        <taxon>Pseudomonadota</taxon>
        <taxon>Alphaproteobacteria</taxon>
        <taxon>Hyphomicrobiales</taxon>
        <taxon>Rhizobiaceae</taxon>
        <taxon>Rhizobium/Agrobacterium group</taxon>
        <taxon>Rhizobium</taxon>
    </lineage>
</organism>
<gene>
    <name evidence="1" type="ORF">GGE12_005046</name>
</gene>
<name>A0A7W6RRD2_9HYPH</name>
<evidence type="ECO:0000313" key="1">
    <source>
        <dbReference type="EMBL" id="MBB4277243.1"/>
    </source>
</evidence>
<dbReference type="Proteomes" id="UP000533641">
    <property type="component" value="Unassembled WGS sequence"/>
</dbReference>
<reference evidence="1 2" key="1">
    <citation type="submission" date="2020-08" db="EMBL/GenBank/DDBJ databases">
        <title>Genomic Encyclopedia of Type Strains, Phase IV (KMG-V): Genome sequencing to study the core and pangenomes of soil and plant-associated prokaryotes.</title>
        <authorList>
            <person name="Whitman W."/>
        </authorList>
    </citation>
    <scope>NUCLEOTIDE SEQUENCE [LARGE SCALE GENOMIC DNA]</scope>
    <source>
        <strain evidence="1 2">SEMIA 402</strain>
    </source>
</reference>
<accession>A0A7W6RRD2</accession>
<dbReference type="GO" id="GO:0003677">
    <property type="term" value="F:DNA binding"/>
    <property type="evidence" value="ECO:0007669"/>
    <property type="project" value="UniProtKB-KW"/>
</dbReference>
<keyword evidence="1" id="KW-0238">DNA-binding</keyword>
<sequence>MAPLFTPLISAAGGIGGAIGTIGTVVSGIGTIAGSAIAAQGQKQQAASQKAALDYQAKQLEMQGKEEQAAAQHEVFEQRRQKELALSSLQARGAASGFDPTDATGLQIGEDIEKYGTLQEMMQAYGGASRRAGLEAEAYGRRAEGRSIVQGAKSSAMGTLIGGFSQGFARFAQMPYNPSDSYKGRYG</sequence>
<dbReference type="RefSeq" id="WP_183927848.1">
    <property type="nucleotide sequence ID" value="NZ_JACIGM010000012.1"/>
</dbReference>
<comment type="caution">
    <text evidence="1">The sequence shown here is derived from an EMBL/GenBank/DDBJ whole genome shotgun (WGS) entry which is preliminary data.</text>
</comment>
<evidence type="ECO:0000313" key="2">
    <source>
        <dbReference type="Proteomes" id="UP000533641"/>
    </source>
</evidence>